<accession>A0A2S3UJM2</accession>
<organism evidence="1 2">
    <name type="scientific">Roseibium marinum</name>
    <dbReference type="NCBI Taxonomy" id="281252"/>
    <lineage>
        <taxon>Bacteria</taxon>
        <taxon>Pseudomonadati</taxon>
        <taxon>Pseudomonadota</taxon>
        <taxon>Alphaproteobacteria</taxon>
        <taxon>Hyphomicrobiales</taxon>
        <taxon>Stappiaceae</taxon>
        <taxon>Roseibium</taxon>
    </lineage>
</organism>
<name>A0A2S3UJM2_9HYPH</name>
<evidence type="ECO:0000313" key="2">
    <source>
        <dbReference type="Proteomes" id="UP000236959"/>
    </source>
</evidence>
<dbReference type="Pfam" id="PF14356">
    <property type="entry name" value="DUF4403"/>
    <property type="match status" value="1"/>
</dbReference>
<protein>
    <submittedName>
        <fullName evidence="1">Uncharacterized protein DUF4403</fullName>
    </submittedName>
</protein>
<gene>
    <name evidence="1" type="ORF">CLV41_1251</name>
</gene>
<keyword evidence="2" id="KW-1185">Reference proteome</keyword>
<dbReference type="EMBL" id="PPCN01000025">
    <property type="protein sequence ID" value="POF27699.1"/>
    <property type="molecule type" value="Genomic_DNA"/>
</dbReference>
<dbReference type="AlphaFoldDB" id="A0A2S3UJM2"/>
<dbReference type="Proteomes" id="UP000236959">
    <property type="component" value="Unassembled WGS sequence"/>
</dbReference>
<dbReference type="InterPro" id="IPR025515">
    <property type="entry name" value="DUF4403"/>
</dbReference>
<comment type="caution">
    <text evidence="1">The sequence shown here is derived from an EMBL/GenBank/DDBJ whole genome shotgun (WGS) entry which is preliminary data.</text>
</comment>
<proteinExistence type="predicted"/>
<sequence length="495" mass="54192">MQKFLFILLSSIFITNSAGYSEEKTSNISVPIRINLKAVENKINAELPQRLAEINEPGRLCVPAKWLKTKGIPKCSMKGIKIYCKDTWIKIKTTPDIHCDVNGWVNRNGNVGLSGSGQTLQISVPIASSVSAKAAGISETADAKATIFATITPDITPEWNVSAVVTPDMRWDQRPTLKLFGIIKITIGSKVEPKLREKMNEFAATVPQMLSDLKIRSKVEEAWVNIQAPIQISKSPATYLIFRPRSVGFSGISIENNIMNAQVSIAGSTEVVIGDKPDIEPVPLQPLQKIPQSDGVFSFSVPTFVTFDEIERTAKSQFPDGFSTELDDEKLNGTLLINNLKAGRLQDGKLSLTIDVDYDNRSNFVRWIDIFDWFDTTGKITFAAVPRIDAEKDVVFVDGLEVDSDTNNNLVDALVDISRLPILRKFISDAAKYNYSGDLQQGISTANEAMNVQLEDGIRITGTLTAADMEQISVLENGLSMSATAGGTVSIDVGL</sequence>
<evidence type="ECO:0000313" key="1">
    <source>
        <dbReference type="EMBL" id="POF27699.1"/>
    </source>
</evidence>
<reference evidence="1 2" key="1">
    <citation type="submission" date="2018-01" db="EMBL/GenBank/DDBJ databases">
        <title>Genomic Encyclopedia of Archaeal and Bacterial Type Strains, Phase II (KMG-II): from individual species to whole genera.</title>
        <authorList>
            <person name="Goeker M."/>
        </authorList>
    </citation>
    <scope>NUCLEOTIDE SEQUENCE [LARGE SCALE GENOMIC DNA]</scope>
    <source>
        <strain evidence="1 2">DSM 17023</strain>
    </source>
</reference>